<protein>
    <submittedName>
        <fullName evidence="1 2">Chaperonin</fullName>
    </submittedName>
</protein>
<sequence>MLSESLAQELLREAEKLIEQKLQPQTGCRVPKSASIAKARDNSKDAEKLNEHLINIALATLSSKILFQHKAKLAVEAVLQRKLTAVCCWIRIPECMSQVLTIVHADSDFIERLELTTTRTFIVPEAKHPLNANHNKCSEPVSREY</sequence>
<dbReference type="EMBL" id="DS232190">
    <property type="protein sequence ID" value="EDS37066.1"/>
    <property type="molecule type" value="Genomic_DNA"/>
</dbReference>
<dbReference type="EnsemblMetazoa" id="CPIJ011142-RA">
    <property type="protein sequence ID" value="CPIJ011142-PA"/>
    <property type="gene ID" value="CPIJ011142"/>
</dbReference>
<evidence type="ECO:0000313" key="3">
    <source>
        <dbReference type="Proteomes" id="UP000002320"/>
    </source>
</evidence>
<evidence type="ECO:0000313" key="1">
    <source>
        <dbReference type="EMBL" id="EDS37066.1"/>
    </source>
</evidence>
<dbReference type="InterPro" id="IPR027410">
    <property type="entry name" value="TCP-1-like_intermed_sf"/>
</dbReference>
<gene>
    <name evidence="2" type="primary">6045043</name>
    <name evidence="1" type="ORF">CpipJ_CPIJ011142</name>
</gene>
<organism>
    <name type="scientific">Culex quinquefasciatus</name>
    <name type="common">Southern house mosquito</name>
    <name type="synonym">Culex pungens</name>
    <dbReference type="NCBI Taxonomy" id="7176"/>
    <lineage>
        <taxon>Eukaryota</taxon>
        <taxon>Metazoa</taxon>
        <taxon>Ecdysozoa</taxon>
        <taxon>Arthropoda</taxon>
        <taxon>Hexapoda</taxon>
        <taxon>Insecta</taxon>
        <taxon>Pterygota</taxon>
        <taxon>Neoptera</taxon>
        <taxon>Endopterygota</taxon>
        <taxon>Diptera</taxon>
        <taxon>Nematocera</taxon>
        <taxon>Culicoidea</taxon>
        <taxon>Culicidae</taxon>
        <taxon>Culicinae</taxon>
        <taxon>Culicini</taxon>
        <taxon>Culex</taxon>
        <taxon>Culex</taxon>
    </lineage>
</organism>
<dbReference type="Gene3D" id="1.10.560.10">
    <property type="entry name" value="GroEL-like equatorial domain"/>
    <property type="match status" value="1"/>
</dbReference>
<dbReference type="eggNOG" id="KOG0363">
    <property type="taxonomic scope" value="Eukaryota"/>
</dbReference>
<dbReference type="InParanoid" id="B0WYI9"/>
<proteinExistence type="predicted"/>
<name>B0WYI9_CULQU</name>
<dbReference type="Gene3D" id="3.30.260.10">
    <property type="entry name" value="TCP-1-like chaperonin intermediate domain"/>
    <property type="match status" value="1"/>
</dbReference>
<dbReference type="AlphaFoldDB" id="B0WYI9"/>
<reference evidence="2" key="2">
    <citation type="submission" date="2021-02" db="UniProtKB">
        <authorList>
            <consortium name="EnsemblMetazoa"/>
        </authorList>
    </citation>
    <scope>IDENTIFICATION</scope>
    <source>
        <strain evidence="2">JHB</strain>
    </source>
</reference>
<keyword evidence="3" id="KW-1185">Reference proteome</keyword>
<dbReference type="HOGENOM" id="CLU_1788742_0_0_1"/>
<dbReference type="VEuPathDB" id="VectorBase:CPIJ011142"/>
<dbReference type="Proteomes" id="UP000002320">
    <property type="component" value="Unassembled WGS sequence"/>
</dbReference>
<dbReference type="KEGG" id="cqu:CpipJ_CPIJ011142"/>
<evidence type="ECO:0000313" key="2">
    <source>
        <dbReference type="EnsemblMetazoa" id="CPIJ011142-PA"/>
    </source>
</evidence>
<reference evidence="1" key="1">
    <citation type="submission" date="2007-03" db="EMBL/GenBank/DDBJ databases">
        <title>Annotation of Culex pipiens quinquefasciatus.</title>
        <authorList>
            <consortium name="The Broad Institute Genome Sequencing Platform"/>
            <person name="Atkinson P.W."/>
            <person name="Hemingway J."/>
            <person name="Christensen B.M."/>
            <person name="Higgs S."/>
            <person name="Kodira C."/>
            <person name="Hannick L."/>
            <person name="Megy K."/>
            <person name="O'Leary S."/>
            <person name="Pearson M."/>
            <person name="Haas B.J."/>
            <person name="Mauceli E."/>
            <person name="Wortman J.R."/>
            <person name="Lee N.H."/>
            <person name="Guigo R."/>
            <person name="Stanke M."/>
            <person name="Alvarado L."/>
            <person name="Amedeo P."/>
            <person name="Antoine C.H."/>
            <person name="Arensburger P."/>
            <person name="Bidwell S.L."/>
            <person name="Crawford M."/>
            <person name="Camaro F."/>
            <person name="Devon K."/>
            <person name="Engels R."/>
            <person name="Hammond M."/>
            <person name="Howarth C."/>
            <person name="Koehrsen M."/>
            <person name="Lawson D."/>
            <person name="Montgomery P."/>
            <person name="Nene V."/>
            <person name="Nusbaum C."/>
            <person name="Puiu D."/>
            <person name="Romero-Severson J."/>
            <person name="Severson D.W."/>
            <person name="Shumway M."/>
            <person name="Sisk P."/>
            <person name="Stolte C."/>
            <person name="Zeng Q."/>
            <person name="Eisenstadt E."/>
            <person name="Fraser-Liggett C."/>
            <person name="Strausberg R."/>
            <person name="Galagan J."/>
            <person name="Birren B."/>
            <person name="Collins F.H."/>
        </authorList>
    </citation>
    <scope>NUCLEOTIDE SEQUENCE [LARGE SCALE GENOMIC DNA]</scope>
    <source>
        <strain evidence="1">JHB</strain>
    </source>
</reference>
<dbReference type="STRING" id="7176.B0WYI9"/>
<accession>B0WYI9</accession>
<dbReference type="InterPro" id="IPR027413">
    <property type="entry name" value="GROEL-like_equatorial_sf"/>
</dbReference>